<keyword evidence="7" id="KW-1185">Reference proteome</keyword>
<evidence type="ECO:0000313" key="7">
    <source>
        <dbReference type="Proteomes" id="UP000610746"/>
    </source>
</evidence>
<evidence type="ECO:0000256" key="2">
    <source>
        <dbReference type="ARBA" id="ARBA00023125"/>
    </source>
</evidence>
<name>A0A8J8K494_9FLAO</name>
<dbReference type="CDD" id="cd06170">
    <property type="entry name" value="LuxR_C_like"/>
    <property type="match status" value="1"/>
</dbReference>
<dbReference type="PRINTS" id="PR00038">
    <property type="entry name" value="HTHLUXR"/>
</dbReference>
<accession>A0A8J8K494</accession>
<dbReference type="PANTHER" id="PTHR45566">
    <property type="entry name" value="HTH-TYPE TRANSCRIPTIONAL REGULATOR YHJB-RELATED"/>
    <property type="match status" value="1"/>
</dbReference>
<keyword evidence="1 3" id="KW-0597">Phosphoprotein</keyword>
<dbReference type="PROSITE" id="PS50110">
    <property type="entry name" value="RESPONSE_REGULATORY"/>
    <property type="match status" value="1"/>
</dbReference>
<reference evidence="6" key="1">
    <citation type="submission" date="2020-05" db="EMBL/GenBank/DDBJ databases">
        <title>Genomic Encyclopedia of Type Strains, Phase IV (KMG-V): Genome sequencing to study the core and pangenomes of soil and plant-associated prokaryotes.</title>
        <authorList>
            <person name="Whitman W."/>
        </authorList>
    </citation>
    <scope>NUCLEOTIDE SEQUENCE</scope>
    <source>
        <strain evidence="6">16F</strain>
    </source>
</reference>
<dbReference type="GO" id="GO:0003677">
    <property type="term" value="F:DNA binding"/>
    <property type="evidence" value="ECO:0007669"/>
    <property type="project" value="UniProtKB-KW"/>
</dbReference>
<dbReference type="InterPro" id="IPR000792">
    <property type="entry name" value="Tscrpt_reg_LuxR_C"/>
</dbReference>
<evidence type="ECO:0000256" key="1">
    <source>
        <dbReference type="ARBA" id="ARBA00022553"/>
    </source>
</evidence>
<feature type="modified residue" description="4-aspartylphosphate" evidence="3">
    <location>
        <position position="57"/>
    </location>
</feature>
<dbReference type="EMBL" id="JABSNO010000003">
    <property type="protein sequence ID" value="NRS91455.1"/>
    <property type="molecule type" value="Genomic_DNA"/>
</dbReference>
<dbReference type="CDD" id="cd17535">
    <property type="entry name" value="REC_NarL-like"/>
    <property type="match status" value="1"/>
</dbReference>
<feature type="domain" description="Response regulatory" evidence="5">
    <location>
        <begin position="6"/>
        <end position="122"/>
    </location>
</feature>
<dbReference type="InterPro" id="IPR058245">
    <property type="entry name" value="NreC/VraR/RcsB-like_REC"/>
</dbReference>
<dbReference type="PANTHER" id="PTHR45566:SF1">
    <property type="entry name" value="HTH-TYPE TRANSCRIPTIONAL REGULATOR YHJB-RELATED"/>
    <property type="match status" value="1"/>
</dbReference>
<dbReference type="AlphaFoldDB" id="A0A8J8K494"/>
<dbReference type="Gene3D" id="3.40.50.2300">
    <property type="match status" value="1"/>
</dbReference>
<dbReference type="SUPFAM" id="SSF46894">
    <property type="entry name" value="C-terminal effector domain of the bipartite response regulators"/>
    <property type="match status" value="1"/>
</dbReference>
<dbReference type="SMART" id="SM00448">
    <property type="entry name" value="REC"/>
    <property type="match status" value="1"/>
</dbReference>
<gene>
    <name evidence="6" type="ORF">HNQ03_000522</name>
</gene>
<organism evidence="6 7">
    <name type="scientific">Frigoriflavimonas asaccharolytica</name>
    <dbReference type="NCBI Taxonomy" id="2735899"/>
    <lineage>
        <taxon>Bacteria</taxon>
        <taxon>Pseudomonadati</taxon>
        <taxon>Bacteroidota</taxon>
        <taxon>Flavobacteriia</taxon>
        <taxon>Flavobacteriales</taxon>
        <taxon>Weeksellaceae</taxon>
        <taxon>Frigoriflavimonas</taxon>
    </lineage>
</organism>
<evidence type="ECO:0000256" key="3">
    <source>
        <dbReference type="PROSITE-ProRule" id="PRU00169"/>
    </source>
</evidence>
<sequence length="210" mass="24213">MINKIKILIADDHSMIRQGIIFLLEELDLQFEIFQASNFEEILQITSDEKIEIAILDVQFPEGNLLKILPQLRENNVETKILLFSGTEENSQILKYFAVGANGFISKLSEESEIKNAIQKIYSEGEYYSSTMQQLILQSVKNPSLVNPLESLTERELEIAELYVKGFGNLEIANELDVKQNTVSTYKKRLFDKLQIENIVELIEIMKRQH</sequence>
<dbReference type="RefSeq" id="WP_173778084.1">
    <property type="nucleotide sequence ID" value="NZ_JABSNO010000003.1"/>
</dbReference>
<keyword evidence="2 6" id="KW-0238">DNA-binding</keyword>
<dbReference type="Pfam" id="PF00072">
    <property type="entry name" value="Response_reg"/>
    <property type="match status" value="1"/>
</dbReference>
<dbReference type="InterPro" id="IPR011006">
    <property type="entry name" value="CheY-like_superfamily"/>
</dbReference>
<dbReference type="PROSITE" id="PS00622">
    <property type="entry name" value="HTH_LUXR_1"/>
    <property type="match status" value="1"/>
</dbReference>
<dbReference type="Pfam" id="PF00196">
    <property type="entry name" value="GerE"/>
    <property type="match status" value="1"/>
</dbReference>
<evidence type="ECO:0000259" key="4">
    <source>
        <dbReference type="PROSITE" id="PS50043"/>
    </source>
</evidence>
<dbReference type="InterPro" id="IPR036388">
    <property type="entry name" value="WH-like_DNA-bd_sf"/>
</dbReference>
<dbReference type="Proteomes" id="UP000610746">
    <property type="component" value="Unassembled WGS sequence"/>
</dbReference>
<evidence type="ECO:0000313" key="6">
    <source>
        <dbReference type="EMBL" id="NRS91455.1"/>
    </source>
</evidence>
<feature type="domain" description="HTH luxR-type" evidence="4">
    <location>
        <begin position="145"/>
        <end position="210"/>
    </location>
</feature>
<dbReference type="InterPro" id="IPR016032">
    <property type="entry name" value="Sig_transdc_resp-reg_C-effctor"/>
</dbReference>
<protein>
    <submittedName>
        <fullName evidence="6">DNA-binding NarL/FixJ family response regulator</fullName>
    </submittedName>
</protein>
<dbReference type="GO" id="GO:0000160">
    <property type="term" value="P:phosphorelay signal transduction system"/>
    <property type="evidence" value="ECO:0007669"/>
    <property type="project" value="InterPro"/>
</dbReference>
<comment type="caution">
    <text evidence="6">The sequence shown here is derived from an EMBL/GenBank/DDBJ whole genome shotgun (WGS) entry which is preliminary data.</text>
</comment>
<dbReference type="PROSITE" id="PS50043">
    <property type="entry name" value="HTH_LUXR_2"/>
    <property type="match status" value="1"/>
</dbReference>
<evidence type="ECO:0000259" key="5">
    <source>
        <dbReference type="PROSITE" id="PS50110"/>
    </source>
</evidence>
<dbReference type="GO" id="GO:0006355">
    <property type="term" value="P:regulation of DNA-templated transcription"/>
    <property type="evidence" value="ECO:0007669"/>
    <property type="project" value="InterPro"/>
</dbReference>
<proteinExistence type="predicted"/>
<dbReference type="SUPFAM" id="SSF52172">
    <property type="entry name" value="CheY-like"/>
    <property type="match status" value="1"/>
</dbReference>
<dbReference type="Gene3D" id="1.10.10.10">
    <property type="entry name" value="Winged helix-like DNA-binding domain superfamily/Winged helix DNA-binding domain"/>
    <property type="match status" value="1"/>
</dbReference>
<dbReference type="SMART" id="SM00421">
    <property type="entry name" value="HTH_LUXR"/>
    <property type="match status" value="1"/>
</dbReference>
<dbReference type="InterPro" id="IPR051015">
    <property type="entry name" value="EvgA-like"/>
</dbReference>
<dbReference type="InterPro" id="IPR001789">
    <property type="entry name" value="Sig_transdc_resp-reg_receiver"/>
</dbReference>